<reference evidence="2" key="1">
    <citation type="submission" date="2024-07" db="EMBL/GenBank/DDBJ databases">
        <title>Two chromosome-level genome assemblies of Korean endemic species Abeliophyllum distichum and Forsythia ovata (Oleaceae).</title>
        <authorList>
            <person name="Jang H."/>
        </authorList>
    </citation>
    <scope>NUCLEOTIDE SEQUENCE [LARGE SCALE GENOMIC DNA]</scope>
</reference>
<dbReference type="Proteomes" id="UP001604336">
    <property type="component" value="Unassembled WGS sequence"/>
</dbReference>
<protein>
    <submittedName>
        <fullName evidence="1">DUF4216 domain-containing protein</fullName>
    </submittedName>
</protein>
<dbReference type="AlphaFoldDB" id="A0ABD1QYA3"/>
<dbReference type="EMBL" id="JBFOLK010000010">
    <property type="protein sequence ID" value="KAL2480266.1"/>
    <property type="molecule type" value="Genomic_DNA"/>
</dbReference>
<organism evidence="1 2">
    <name type="scientific">Abeliophyllum distichum</name>
    <dbReference type="NCBI Taxonomy" id="126358"/>
    <lineage>
        <taxon>Eukaryota</taxon>
        <taxon>Viridiplantae</taxon>
        <taxon>Streptophyta</taxon>
        <taxon>Embryophyta</taxon>
        <taxon>Tracheophyta</taxon>
        <taxon>Spermatophyta</taxon>
        <taxon>Magnoliopsida</taxon>
        <taxon>eudicotyledons</taxon>
        <taxon>Gunneridae</taxon>
        <taxon>Pentapetalae</taxon>
        <taxon>asterids</taxon>
        <taxon>lamiids</taxon>
        <taxon>Lamiales</taxon>
        <taxon>Oleaceae</taxon>
        <taxon>Forsythieae</taxon>
        <taxon>Abeliophyllum</taxon>
    </lineage>
</organism>
<accession>A0ABD1QYA3</accession>
<evidence type="ECO:0000313" key="2">
    <source>
        <dbReference type="Proteomes" id="UP001604336"/>
    </source>
</evidence>
<dbReference type="PANTHER" id="PTHR48258:SF14">
    <property type="entry name" value="OS02G0583300 PROTEIN"/>
    <property type="match status" value="1"/>
</dbReference>
<keyword evidence="2" id="KW-1185">Reference proteome</keyword>
<gene>
    <name evidence="1" type="ORF">Adt_33232</name>
</gene>
<dbReference type="PANTHER" id="PTHR48258">
    <property type="entry name" value="DUF4218 DOMAIN-CONTAINING PROTEIN-RELATED"/>
    <property type="match status" value="1"/>
</dbReference>
<proteinExistence type="predicted"/>
<sequence>MQVYAICQSHSHQVSHELFSLASGCYQQVMSYAACVVKGVRFLTYDRDIRRKTQNSGVFVLGNGGEVYYKKLKEILKLQYKPELSVWMFQCKWFRYDGRRMVTDNNITSIDISTMAFKDN</sequence>
<name>A0ABD1QYA3_9LAMI</name>
<evidence type="ECO:0000313" key="1">
    <source>
        <dbReference type="EMBL" id="KAL2480266.1"/>
    </source>
</evidence>
<comment type="caution">
    <text evidence="1">The sequence shown here is derived from an EMBL/GenBank/DDBJ whole genome shotgun (WGS) entry which is preliminary data.</text>
</comment>